<dbReference type="EMBL" id="CAJOBC010098207">
    <property type="protein sequence ID" value="CAF4452565.1"/>
    <property type="molecule type" value="Genomic_DNA"/>
</dbReference>
<evidence type="ECO:0000313" key="2">
    <source>
        <dbReference type="EMBL" id="CAF4452565.1"/>
    </source>
</evidence>
<dbReference type="Gene3D" id="3.90.228.10">
    <property type="match status" value="1"/>
</dbReference>
<name>A0A815ZJ85_9BILA</name>
<dbReference type="AlphaFoldDB" id="A0A815ZJ85"/>
<accession>A0A815ZJ85</accession>
<keyword evidence="3" id="KW-1185">Reference proteome</keyword>
<dbReference type="Proteomes" id="UP000663829">
    <property type="component" value="Unassembled WGS sequence"/>
</dbReference>
<proteinExistence type="predicted"/>
<comment type="caution">
    <text evidence="1">The sequence shown here is derived from an EMBL/GenBank/DDBJ whole genome shotgun (WGS) entry which is preliminary data.</text>
</comment>
<dbReference type="SUPFAM" id="SSF56399">
    <property type="entry name" value="ADP-ribosylation"/>
    <property type="match status" value="1"/>
</dbReference>
<feature type="non-terminal residue" evidence="1">
    <location>
        <position position="1"/>
    </location>
</feature>
<dbReference type="OrthoDB" id="10017148at2759"/>
<evidence type="ECO:0000313" key="1">
    <source>
        <dbReference type="EMBL" id="CAF1583995.1"/>
    </source>
</evidence>
<dbReference type="EMBL" id="CAJNOQ010032196">
    <property type="protein sequence ID" value="CAF1583995.1"/>
    <property type="molecule type" value="Genomic_DNA"/>
</dbReference>
<sequence length="97" mass="11317">QYPAHIGFRRSEKPSQMLGYGIYFARSINNTLLKARFGGAIICAQVRMENVLEVTKNELHNVSNSKQWWNTYDTVYYNHESPNKDEFCINDPEQILC</sequence>
<evidence type="ECO:0008006" key="4">
    <source>
        <dbReference type="Google" id="ProtNLM"/>
    </source>
</evidence>
<organism evidence="1 3">
    <name type="scientific">Didymodactylos carnosus</name>
    <dbReference type="NCBI Taxonomy" id="1234261"/>
    <lineage>
        <taxon>Eukaryota</taxon>
        <taxon>Metazoa</taxon>
        <taxon>Spiralia</taxon>
        <taxon>Gnathifera</taxon>
        <taxon>Rotifera</taxon>
        <taxon>Eurotatoria</taxon>
        <taxon>Bdelloidea</taxon>
        <taxon>Philodinida</taxon>
        <taxon>Philodinidae</taxon>
        <taxon>Didymodactylos</taxon>
    </lineage>
</organism>
<dbReference type="Proteomes" id="UP000681722">
    <property type="component" value="Unassembled WGS sequence"/>
</dbReference>
<reference evidence="1" key="1">
    <citation type="submission" date="2021-02" db="EMBL/GenBank/DDBJ databases">
        <authorList>
            <person name="Nowell W R."/>
        </authorList>
    </citation>
    <scope>NUCLEOTIDE SEQUENCE</scope>
</reference>
<protein>
    <recommendedName>
        <fullName evidence="4">PARP</fullName>
    </recommendedName>
</protein>
<evidence type="ECO:0000313" key="3">
    <source>
        <dbReference type="Proteomes" id="UP000663829"/>
    </source>
</evidence>
<gene>
    <name evidence="1" type="ORF">GPM918_LOCUS41287</name>
    <name evidence="2" type="ORF">SRO942_LOCUS42319</name>
</gene>